<organism evidence="1 2">
    <name type="scientific">Dyella koreensis</name>
    <dbReference type="NCBI Taxonomy" id="311235"/>
    <lineage>
        <taxon>Bacteria</taxon>
        <taxon>Pseudomonadati</taxon>
        <taxon>Pseudomonadota</taxon>
        <taxon>Gammaproteobacteria</taxon>
        <taxon>Lysobacterales</taxon>
        <taxon>Rhodanobacteraceae</taxon>
        <taxon>Dyella</taxon>
    </lineage>
</organism>
<evidence type="ECO:0000313" key="2">
    <source>
        <dbReference type="Proteomes" id="UP001620408"/>
    </source>
</evidence>
<sequence length="196" mass="21653">MPSHNSNWTWAPVKEGNTTVGRVRYAASTAQEYRNFKTQAAAPRTNRFGHRQINHPVGGGIKKAYVSMKLRRRMPNAQRAALAGVNVLNPGYNPAGAHKAHLGPDVFGGPSRRENLANERPSINLRGHKKIENRINRLMKAVTAPGDTSPTRTRGGLVVAEDYSNTGQPTGRTYMTSIKDHTTNTRSYHKLTFTPI</sequence>
<evidence type="ECO:0000313" key="1">
    <source>
        <dbReference type="EMBL" id="MFK2919058.1"/>
    </source>
</evidence>
<keyword evidence="2" id="KW-1185">Reference proteome</keyword>
<comment type="caution">
    <text evidence="1">The sequence shown here is derived from an EMBL/GenBank/DDBJ whole genome shotgun (WGS) entry which is preliminary data.</text>
</comment>
<dbReference type="Proteomes" id="UP001620408">
    <property type="component" value="Unassembled WGS sequence"/>
</dbReference>
<gene>
    <name evidence="1" type="ORF">ISS97_17440</name>
</gene>
<proteinExistence type="predicted"/>
<dbReference type="EMBL" id="JADIKD010000012">
    <property type="protein sequence ID" value="MFK2919058.1"/>
    <property type="molecule type" value="Genomic_DNA"/>
</dbReference>
<accession>A0ABW8KAX0</accession>
<protein>
    <submittedName>
        <fullName evidence="1">Uncharacterized protein</fullName>
    </submittedName>
</protein>
<reference evidence="1 2" key="1">
    <citation type="submission" date="2020-10" db="EMBL/GenBank/DDBJ databases">
        <title>Phylogeny of dyella-like bacteria.</title>
        <authorList>
            <person name="Fu J."/>
        </authorList>
    </citation>
    <scope>NUCLEOTIDE SEQUENCE [LARGE SCALE GENOMIC DNA]</scope>
    <source>
        <strain evidence="1 2">BB4</strain>
    </source>
</reference>
<name>A0ABW8KAX0_9GAMM</name>
<dbReference type="RefSeq" id="WP_379983314.1">
    <property type="nucleotide sequence ID" value="NZ_JADIKD010000012.1"/>
</dbReference>